<dbReference type="AlphaFoldDB" id="A0A2V1IYG8"/>
<evidence type="ECO:0000256" key="2">
    <source>
        <dbReference type="SAM" id="SignalP"/>
    </source>
</evidence>
<keyword evidence="4" id="KW-0675">Receptor</keyword>
<keyword evidence="5" id="KW-1185">Reference proteome</keyword>
<organism evidence="4 5">
    <name type="scientific">Paramuribaculum intestinale</name>
    <dbReference type="NCBI Taxonomy" id="2094151"/>
    <lineage>
        <taxon>Bacteria</taxon>
        <taxon>Pseudomonadati</taxon>
        <taxon>Bacteroidota</taxon>
        <taxon>Bacteroidia</taxon>
        <taxon>Bacteroidales</taxon>
        <taxon>Muribaculaceae</taxon>
        <taxon>Paramuribaculum</taxon>
    </lineage>
</organism>
<feature type="signal peptide" evidence="2">
    <location>
        <begin position="1"/>
        <end position="24"/>
    </location>
</feature>
<evidence type="ECO:0000313" key="4">
    <source>
        <dbReference type="EMBL" id="PWB07744.1"/>
    </source>
</evidence>
<sequence>MIHYFHRCTAALIALTLGAATALAYDIKGKIVDSDGEPMVAATVKLLAAKDSTFINGVKTNIDGNYSLTGVKSGNYIVEAMYIGYRTTHKDTKIGSKSVTLEPIVLEMSAIELQEVTVVGVASEIKVKEDTVEYNAGSYKTQPNAVVEDLLKRLPGVEVDSEGKITANGKEVKKILIEGKEFFADDPQVASKNLPVEMIEKLQVVDRKSDLARLTGVDDGEDETVINLTVKKGMQNGYFGAAEAGYGTEGHYLGQFNVNRFWNGNQMTLLGNFNDINQLGFTDSNGNRFRRFGGSQGLTTSQALGINFNVGNKEIFRVGGNVMYSHSDRNVIRRQERQYLEADSTSFASSGRNARDRGHNVSAGFRMEWMPDSFNTLEFRPTLSYNMNSSSSIDSTITRAGDAARTAVSRSLNTAAADGHSLEFGARLIYSHSFRRHRGRSFSISAEYNHSNIREHENTFSRNLFYLLNDSVDIYDQEASNHSWTDRMSARLTWTEPLGNVKNGRFLTFAYNLNYRWNNADNMIYDHPLLPMPGPDGFPEVDYSQLIFNPDLSNRFRNDYFNQDIRLGFRQVTKSINFEGGISLVPQMSKSIDLINSDRDIDSRWMVNVAPFLRYRHRFSKTRSLNIHYRGRSSQPSLTQLQPVPDMSDPMNIIYGNPALDPSFSHNMNIRFQDFNTERQRSIMLMANMSLTQNSIVSNITRDRETGAQTTRYENVNGVWSARVMSIFSQPLRNKFWQINNHLFVNYNRNVGFNNGQRNRSGSLMVAESFGIAFRPDNLELELRPKYRLQTTHNSLQGIGGQTVHTYGGTFSAYYSTPIGVILNSDLTYSGSAGYAAGYNQKQWMWNASISYQFLPSRSLTVALKAYDLLNQRSNISRTITANYIDDTMINDLTRYFMLTVSYKFNTFGKGNMPSDRNMRGPGGPGGPGGHGGRPPRF</sequence>
<evidence type="ECO:0000256" key="1">
    <source>
        <dbReference type="SAM" id="MobiDB-lite"/>
    </source>
</evidence>
<dbReference type="Proteomes" id="UP000244925">
    <property type="component" value="Unassembled WGS sequence"/>
</dbReference>
<accession>A0A2V1IYG8</accession>
<feature type="domain" description="Outer membrane protein beta-barrel" evidence="3">
    <location>
        <begin position="438"/>
        <end position="903"/>
    </location>
</feature>
<comment type="caution">
    <text evidence="4">The sequence shown here is derived from an EMBL/GenBank/DDBJ whole genome shotgun (WGS) entry which is preliminary data.</text>
</comment>
<keyword evidence="2" id="KW-0732">Signal</keyword>
<protein>
    <submittedName>
        <fullName evidence="4">TonB-dependent receptor</fullName>
    </submittedName>
</protein>
<evidence type="ECO:0000259" key="3">
    <source>
        <dbReference type="Pfam" id="PF14905"/>
    </source>
</evidence>
<evidence type="ECO:0000313" key="5">
    <source>
        <dbReference type="Proteomes" id="UP000244925"/>
    </source>
</evidence>
<dbReference type="Gene3D" id="2.60.40.1120">
    <property type="entry name" value="Carboxypeptidase-like, regulatory domain"/>
    <property type="match status" value="1"/>
</dbReference>
<feature type="region of interest" description="Disordered" evidence="1">
    <location>
        <begin position="914"/>
        <end position="938"/>
    </location>
</feature>
<dbReference type="EMBL" id="PUBV01000010">
    <property type="protein sequence ID" value="PWB07744.1"/>
    <property type="molecule type" value="Genomic_DNA"/>
</dbReference>
<name>A0A2V1IYG8_9BACT</name>
<reference evidence="5" key="1">
    <citation type="submission" date="2018-02" db="EMBL/GenBank/DDBJ databases">
        <authorList>
            <person name="Clavel T."/>
            <person name="Strowig T."/>
        </authorList>
    </citation>
    <scope>NUCLEOTIDE SEQUENCE [LARGE SCALE GENOMIC DNA]</scope>
    <source>
        <strain evidence="5">DSM 100764</strain>
    </source>
</reference>
<dbReference type="Pfam" id="PF13620">
    <property type="entry name" value="CarboxypepD_reg"/>
    <property type="match status" value="1"/>
</dbReference>
<dbReference type="Pfam" id="PF14905">
    <property type="entry name" value="OMP_b-brl_3"/>
    <property type="match status" value="1"/>
</dbReference>
<dbReference type="InterPro" id="IPR041700">
    <property type="entry name" value="OMP_b-brl_3"/>
</dbReference>
<gene>
    <name evidence="4" type="ORF">C5O25_06305</name>
</gene>
<dbReference type="GeneID" id="93425149"/>
<proteinExistence type="predicted"/>
<dbReference type="SUPFAM" id="SSF49464">
    <property type="entry name" value="Carboxypeptidase regulatory domain-like"/>
    <property type="match status" value="1"/>
</dbReference>
<dbReference type="InterPro" id="IPR008969">
    <property type="entry name" value="CarboxyPept-like_regulatory"/>
</dbReference>
<dbReference type="RefSeq" id="WP_107035890.1">
    <property type="nucleotide sequence ID" value="NZ_CAPCJN010000017.1"/>
</dbReference>
<dbReference type="SUPFAM" id="SSF56935">
    <property type="entry name" value="Porins"/>
    <property type="match status" value="1"/>
</dbReference>
<feature type="compositionally biased region" description="Gly residues" evidence="1">
    <location>
        <begin position="921"/>
        <end position="938"/>
    </location>
</feature>
<feature type="chain" id="PRO_5015859670" evidence="2">
    <location>
        <begin position="25"/>
        <end position="938"/>
    </location>
</feature>